<accession>A0ACB7WJT6</accession>
<name>A0ACB7WJT6_DIOAL</name>
<dbReference type="Proteomes" id="UP000827976">
    <property type="component" value="Chromosome 3"/>
</dbReference>
<protein>
    <submittedName>
        <fullName evidence="1">GATA-4/5/6 transcription factors domain-containing protein</fullName>
    </submittedName>
</protein>
<organism evidence="1 2">
    <name type="scientific">Dioscorea alata</name>
    <name type="common">Purple yam</name>
    <dbReference type="NCBI Taxonomy" id="55571"/>
    <lineage>
        <taxon>Eukaryota</taxon>
        <taxon>Viridiplantae</taxon>
        <taxon>Streptophyta</taxon>
        <taxon>Embryophyta</taxon>
        <taxon>Tracheophyta</taxon>
        <taxon>Spermatophyta</taxon>
        <taxon>Magnoliopsida</taxon>
        <taxon>Liliopsida</taxon>
        <taxon>Dioscoreales</taxon>
        <taxon>Dioscoreaceae</taxon>
        <taxon>Dioscorea</taxon>
    </lineage>
</organism>
<evidence type="ECO:0000313" key="1">
    <source>
        <dbReference type="EMBL" id="KAH7688184.1"/>
    </source>
</evidence>
<gene>
    <name evidence="1" type="ORF">IHE45_03G016300</name>
</gene>
<proteinExistence type="predicted"/>
<reference evidence="2" key="1">
    <citation type="journal article" date="2022" name="Nat. Commun.">
        <title>Chromosome evolution and the genetic basis of agronomically important traits in greater yam.</title>
        <authorList>
            <person name="Bredeson J.V."/>
            <person name="Lyons J.B."/>
            <person name="Oniyinde I.O."/>
            <person name="Okereke N.R."/>
            <person name="Kolade O."/>
            <person name="Nnabue I."/>
            <person name="Nwadili C.O."/>
            <person name="Hribova E."/>
            <person name="Parker M."/>
            <person name="Nwogha J."/>
            <person name="Shu S."/>
            <person name="Carlson J."/>
            <person name="Kariba R."/>
            <person name="Muthemba S."/>
            <person name="Knop K."/>
            <person name="Barton G.J."/>
            <person name="Sherwood A.V."/>
            <person name="Lopez-Montes A."/>
            <person name="Asiedu R."/>
            <person name="Jamnadass R."/>
            <person name="Muchugi A."/>
            <person name="Goodstein D."/>
            <person name="Egesi C.N."/>
            <person name="Featherston J."/>
            <person name="Asfaw A."/>
            <person name="Simpson G.G."/>
            <person name="Dolezel J."/>
            <person name="Hendre P.S."/>
            <person name="Van Deynze A."/>
            <person name="Kumar P.L."/>
            <person name="Obidiegwu J.E."/>
            <person name="Bhattacharjee R."/>
            <person name="Rokhsar D.S."/>
        </authorList>
    </citation>
    <scope>NUCLEOTIDE SEQUENCE [LARGE SCALE GENOMIC DNA]</scope>
    <source>
        <strain evidence="2">cv. TDa95/00328</strain>
    </source>
</reference>
<evidence type="ECO:0000313" key="2">
    <source>
        <dbReference type="Proteomes" id="UP000827976"/>
    </source>
</evidence>
<dbReference type="EMBL" id="CM037013">
    <property type="protein sequence ID" value="KAH7688184.1"/>
    <property type="molecule type" value="Genomic_DNA"/>
</dbReference>
<keyword evidence="2" id="KW-1185">Reference proteome</keyword>
<sequence length="278" mass="30784">MAREVEERSGYWGLTARPCATCRAAPAVLYCRTDKTFLCTACDTRVHGANTVASRHERVWVCEVCEQAPASVTCKADAATLCITCDADIHSNNPLSRRHERQPLLPFYETPSKPAPPFADDPSWLFSTPKSPDLKSSEFYLQDSDPYLDLDYAGSIHQADSIVPAPAPAPINLSFSTYTDSQSGEAGVVPEAATEVSGGGDGGRGLVAKMEREARVMRYREKRKSRRFEKTIRYASRKAYAETRPRIKGRFAKRTDVAEPVPDPVYFFDPSYGVVPSF</sequence>
<comment type="caution">
    <text evidence="1">The sequence shown here is derived from an EMBL/GenBank/DDBJ whole genome shotgun (WGS) entry which is preliminary data.</text>
</comment>